<dbReference type="GO" id="GO:0005737">
    <property type="term" value="C:cytoplasm"/>
    <property type="evidence" value="ECO:0007669"/>
    <property type="project" value="UniProtKB-SubCell"/>
</dbReference>
<dbReference type="GO" id="GO:0043248">
    <property type="term" value="P:proteasome assembly"/>
    <property type="evidence" value="ECO:0007669"/>
    <property type="project" value="InterPro"/>
</dbReference>
<dbReference type="InterPro" id="IPR011989">
    <property type="entry name" value="ARM-like"/>
</dbReference>
<dbReference type="InterPro" id="IPR055443">
    <property type="entry name" value="HEAT_ECM29"/>
</dbReference>
<dbReference type="GO" id="GO:0036503">
    <property type="term" value="P:ERAD pathway"/>
    <property type="evidence" value="ECO:0007669"/>
    <property type="project" value="TreeGrafter"/>
</dbReference>
<sequence length="1839" mass="205909">MNEQTELDLIERSELRLALASSNEALEKFMDIFLTPIILKLGSPHVAVRQAVLGSMKNIMARITSLQSVQLPAEKLLEQVKEQIQNEMSGGSSVSLYSLVFLSKAVDRMDGSDYHKALKLVRDVMTGISTLPKILSGRMFHIWCKLILLWNKCGREGAEEANILSLFNEVGIEDLEFLLDKCGGFLMLKPLQPQADSAIIPRGYSCRGLSVEDTEFFTYEAGVTFSREQHTKYKTAIFHFLTTFSFTGPHYWKYLLIASGDQARFSDEAFGLFKKAQPDFENHVFIDDLLSLYMGSTANGRPPVTSSLQEKILTSFVKSQYAVKDSSKVLLLASIGLNSSEFSIRSLTLALLRHAAVFNCEALSYVDESSDFSTNIPSLIRNNLHNEGWPTLHLDSSIPNFSICLENRKKQYETLGIILRKNLSFVTDLSFVEFLLESLSKDLEEFRICIQEVLCSLTPLLPDLPPNSKQKLKTSLFQIISRDFGELGHDANAPKRAASLHLVAIRYANATFPFDDCDARIINIMGTYHLESQLVKDEAAKMLQPYWFHHMKSMESQIVSARRNPDPGNNCYPKFAVFVEALLRYVNDKHSLISQKLFGCLTHSITFALHALAAQAISGKDTGIVQDEDWPTRIESALMWDIQTLGYIEEELQILQPDILYDLVSFLSQVLLGDFSTSSLDNASLESSASILLLITRLDRGHSVKKLHQFSTDIYQRMVSFETISRDLTLNTAYLYSLATQPSFELINNMIDGLRHRETSDNEYISMLYCCSFAASRLQFPANDDKTAALLSDLVTLLLDNLKVPRLFTCCIDSFSQLLKFDLIKFLPFQKREEVASKLSKALKPRLFHSHGAILTFSYLVFCRAESSWENTLLNELLGLCQSKDLDIILTAGEALTVVAAGWSSDYLFLSSQVDTGELRELKSHCSREREDVVLNSILGLCGETQPLKRKAGCIWLFSFVRFLGKRCATLFSTIHCAFMNFLADQDDVLQDMASRGLAMVYDMSSVDEQENMRKGLLLSFTDSKAAMKLMSGTTSHETQLFETGLLKTEGTESISTYRDIMNLANEVGDPSLVYKFLPLSRNSSLWSSRKGLAFGMGAILSQGSLEELLRQDPLLAKNLICKLNRYRFDPNQKISEIMGNLWEALVPSTSSAISMYSDDIIQELLEGMGVKEWRVREASTAAIQNALEIIDSTLSHERVQRIWTMTFRVMDDIKESVRQAGLKLAKFLVRRLVKSTEQGSKESALGNDSIRELLPLFLGPKGLNSDAEEIRQFTVETLLTLVKKSNSAMVPYAPELVYEFVMLLSVLEPQIINYIELNADKYGLPSSVLQTKRIQNLKSSPIFESIIQLIKSAGESGMEPLIENVIKATKQAVGLPSKVGSSMALSLTVEQYSLQLLEYSGRLLRCSYNGMEDRSSVVAASFAESFGKTANIATLKKLLKYCAKLSDTFFKLEESEGKKTIGLAIEAVMKFAPQQFERAASILMPLVFVAKNDDNKSNELFTELWNDASTTGAGTLKLYLKEVISLISENINSPIFATRSACARSACEACEVIDESTSVSTVGELYEALMISLSGRSWTGKEMVVKALVTLSCAHHEHFNNDPNLKKKVEDQLLTELSRKNLSYVHYIVLEVAPYIRHYPGNELYNKLIEAAGKVLVFIDNGELEDLSDDEQVSKRPRKQSEITKKSSDKNITNETLKVSLLRNLAQSIQVVDENVSSLALFNFVTENSRCLLQSSNVIHTWRTQVAINEIGLALSKSGGPTETLSKGLEILWTAIATEIEANETIENVKISFIRFSKALKDGFPAIADEIDIRVNHIFRGQNSSILNVELQNAQFSK</sequence>
<feature type="region of interest" description="Disordered" evidence="5">
    <location>
        <begin position="1670"/>
        <end position="1690"/>
    </location>
</feature>
<evidence type="ECO:0000259" key="6">
    <source>
        <dbReference type="Pfam" id="PF13001"/>
    </source>
</evidence>
<dbReference type="InterPro" id="IPR024372">
    <property type="entry name" value="Ecm29_N"/>
</dbReference>
<dbReference type="InterPro" id="IPR016024">
    <property type="entry name" value="ARM-type_fold"/>
</dbReference>
<reference evidence="9" key="1">
    <citation type="submission" date="2016-03" db="EMBL/GenBank/DDBJ databases">
        <authorList>
            <person name="Devillers H."/>
        </authorList>
    </citation>
    <scope>NUCLEOTIDE SEQUENCE [LARGE SCALE GENOMIC DNA]</scope>
</reference>
<evidence type="ECO:0000256" key="3">
    <source>
        <dbReference type="ARBA" id="ARBA00022737"/>
    </source>
</evidence>
<keyword evidence="9" id="KW-1185">Reference proteome</keyword>
<name>A0A1G4JY12_9SACH</name>
<feature type="domain" description="Proteasome adapter and scaffold protein ECM29 HEAT-repeat" evidence="7">
    <location>
        <begin position="1291"/>
        <end position="1451"/>
    </location>
</feature>
<dbReference type="GO" id="GO:0000502">
    <property type="term" value="C:proteasome complex"/>
    <property type="evidence" value="ECO:0007669"/>
    <property type="project" value="UniProtKB-KW"/>
</dbReference>
<evidence type="ECO:0000313" key="9">
    <source>
        <dbReference type="Proteomes" id="UP000191024"/>
    </source>
</evidence>
<organism evidence="8 9">
    <name type="scientific">Lachancea mirantina</name>
    <dbReference type="NCBI Taxonomy" id="1230905"/>
    <lineage>
        <taxon>Eukaryota</taxon>
        <taxon>Fungi</taxon>
        <taxon>Dikarya</taxon>
        <taxon>Ascomycota</taxon>
        <taxon>Saccharomycotina</taxon>
        <taxon>Saccharomycetes</taxon>
        <taxon>Saccharomycetales</taxon>
        <taxon>Saccharomycetaceae</taxon>
        <taxon>Lachancea</taxon>
    </lineage>
</organism>
<dbReference type="Pfam" id="PF24492">
    <property type="entry name" value="HEAT_ECM29"/>
    <property type="match status" value="1"/>
</dbReference>
<feature type="compositionally biased region" description="Basic and acidic residues" evidence="5">
    <location>
        <begin position="1680"/>
        <end position="1690"/>
    </location>
</feature>
<evidence type="ECO:0000259" key="7">
    <source>
        <dbReference type="Pfam" id="PF24492"/>
    </source>
</evidence>
<keyword evidence="2" id="KW-0963">Cytoplasm</keyword>
<feature type="domain" description="Proteasome component Ecm29 N-terminal" evidence="6">
    <location>
        <begin position="10"/>
        <end position="526"/>
    </location>
</feature>
<evidence type="ECO:0000256" key="4">
    <source>
        <dbReference type="ARBA" id="ARBA00022942"/>
    </source>
</evidence>
<dbReference type="SUPFAM" id="SSF48371">
    <property type="entry name" value="ARM repeat"/>
    <property type="match status" value="3"/>
</dbReference>
<accession>A0A1G4JY12</accession>
<evidence type="ECO:0000313" key="8">
    <source>
        <dbReference type="EMBL" id="SCU96031.1"/>
    </source>
</evidence>
<dbReference type="GO" id="GO:0005634">
    <property type="term" value="C:nucleus"/>
    <property type="evidence" value="ECO:0007669"/>
    <property type="project" value="TreeGrafter"/>
</dbReference>
<dbReference type="PANTHER" id="PTHR23346">
    <property type="entry name" value="TRANSLATIONAL ACTIVATOR GCN1-RELATED"/>
    <property type="match status" value="1"/>
</dbReference>
<dbReference type="PANTHER" id="PTHR23346:SF19">
    <property type="entry name" value="PROTEASOME ADAPTER AND SCAFFOLD PROTEIN ECM29"/>
    <property type="match status" value="1"/>
</dbReference>
<gene>
    <name evidence="8" type="ORF">LAMI_0F04896G</name>
</gene>
<dbReference type="GO" id="GO:0060090">
    <property type="term" value="F:molecular adaptor activity"/>
    <property type="evidence" value="ECO:0007669"/>
    <property type="project" value="InterPro"/>
</dbReference>
<evidence type="ECO:0000256" key="1">
    <source>
        <dbReference type="ARBA" id="ARBA00004496"/>
    </source>
</evidence>
<dbReference type="Proteomes" id="UP000191024">
    <property type="component" value="Chromosome F"/>
</dbReference>
<evidence type="ECO:0000256" key="5">
    <source>
        <dbReference type="SAM" id="MobiDB-lite"/>
    </source>
</evidence>
<proteinExistence type="predicted"/>
<dbReference type="EMBL" id="LT598467">
    <property type="protein sequence ID" value="SCU96031.1"/>
    <property type="molecule type" value="Genomic_DNA"/>
</dbReference>
<keyword evidence="3" id="KW-0677">Repeat</keyword>
<dbReference type="OrthoDB" id="16066at2759"/>
<dbReference type="Pfam" id="PF13001">
    <property type="entry name" value="ECM29_N"/>
    <property type="match status" value="1"/>
</dbReference>
<keyword evidence="4" id="KW-0647">Proteasome</keyword>
<evidence type="ECO:0000256" key="2">
    <source>
        <dbReference type="ARBA" id="ARBA00022490"/>
    </source>
</evidence>
<protein>
    <submittedName>
        <fullName evidence="8">LAMI_0F04896g1_1</fullName>
    </submittedName>
</protein>
<dbReference type="STRING" id="1230905.A0A1G4JY12"/>
<dbReference type="Gene3D" id="1.25.10.10">
    <property type="entry name" value="Leucine-rich Repeat Variant"/>
    <property type="match status" value="2"/>
</dbReference>
<comment type="subcellular location">
    <subcellularLocation>
        <location evidence="1">Cytoplasm</location>
    </subcellularLocation>
</comment>